<keyword evidence="2" id="KW-0238">DNA-binding</keyword>
<dbReference type="InterPro" id="IPR008920">
    <property type="entry name" value="TF_FadR/GntR_C"/>
</dbReference>
<evidence type="ECO:0000256" key="1">
    <source>
        <dbReference type="ARBA" id="ARBA00023015"/>
    </source>
</evidence>
<dbReference type="SMART" id="SM00345">
    <property type="entry name" value="HTH_GNTR"/>
    <property type="match status" value="1"/>
</dbReference>
<dbReference type="InterPro" id="IPR000524">
    <property type="entry name" value="Tscrpt_reg_HTH_GntR"/>
</dbReference>
<dbReference type="Pfam" id="PF00392">
    <property type="entry name" value="GntR"/>
    <property type="match status" value="1"/>
</dbReference>
<dbReference type="Pfam" id="PF07729">
    <property type="entry name" value="FCD"/>
    <property type="match status" value="1"/>
</dbReference>
<dbReference type="InterPro" id="IPR036388">
    <property type="entry name" value="WH-like_DNA-bd_sf"/>
</dbReference>
<dbReference type="SUPFAM" id="SSF46785">
    <property type="entry name" value="Winged helix' DNA-binding domain"/>
    <property type="match status" value="1"/>
</dbReference>
<protein>
    <submittedName>
        <fullName evidence="5">GntR family transcriptional regulator</fullName>
    </submittedName>
</protein>
<evidence type="ECO:0000256" key="2">
    <source>
        <dbReference type="ARBA" id="ARBA00023125"/>
    </source>
</evidence>
<evidence type="ECO:0000313" key="6">
    <source>
        <dbReference type="Proteomes" id="UP001500618"/>
    </source>
</evidence>
<comment type="caution">
    <text evidence="5">The sequence shown here is derived from an EMBL/GenBank/DDBJ whole genome shotgun (WGS) entry which is preliminary data.</text>
</comment>
<proteinExistence type="predicted"/>
<keyword evidence="3" id="KW-0804">Transcription</keyword>
<dbReference type="SMART" id="SM00895">
    <property type="entry name" value="FCD"/>
    <property type="match status" value="1"/>
</dbReference>
<evidence type="ECO:0000256" key="3">
    <source>
        <dbReference type="ARBA" id="ARBA00023163"/>
    </source>
</evidence>
<dbReference type="RefSeq" id="WP_163568030.1">
    <property type="nucleotide sequence ID" value="NZ_BAAANY010000018.1"/>
</dbReference>
<dbReference type="EMBL" id="BAAANY010000018">
    <property type="protein sequence ID" value="GAA1690464.1"/>
    <property type="molecule type" value="Genomic_DNA"/>
</dbReference>
<dbReference type="InterPro" id="IPR036390">
    <property type="entry name" value="WH_DNA-bd_sf"/>
</dbReference>
<name>A0ABN2HMV7_9ACTN</name>
<sequence>MSTVPGRRLAAADAVLRPVRAGNAFEEAVEALLRTIRLGVVSPGDRLPPERELASRLGVSRATVREAIAALADAGHLTSRRGRYGGTFVVSPAAPTAPLAPETAASLEDVLVFREAVECGAAAAAARAPLDEADKQHLVERQKACAQAADYRPADSRFHLAVAEASGSALLLNAVADARVRANELLDAIPLLPRNIDHSERQHRGILRAILAGNPDSARSAMAEHLEGTAALLRGFLG</sequence>
<keyword evidence="6" id="KW-1185">Reference proteome</keyword>
<dbReference type="PROSITE" id="PS50949">
    <property type="entry name" value="HTH_GNTR"/>
    <property type="match status" value="1"/>
</dbReference>
<feature type="domain" description="HTH gntR-type" evidence="4">
    <location>
        <begin position="22"/>
        <end position="92"/>
    </location>
</feature>
<dbReference type="SUPFAM" id="SSF48008">
    <property type="entry name" value="GntR ligand-binding domain-like"/>
    <property type="match status" value="1"/>
</dbReference>
<reference evidence="5 6" key="1">
    <citation type="journal article" date="2019" name="Int. J. Syst. Evol. Microbiol.">
        <title>The Global Catalogue of Microorganisms (GCM) 10K type strain sequencing project: providing services to taxonomists for standard genome sequencing and annotation.</title>
        <authorList>
            <consortium name="The Broad Institute Genomics Platform"/>
            <consortium name="The Broad Institute Genome Sequencing Center for Infectious Disease"/>
            <person name="Wu L."/>
            <person name="Ma J."/>
        </authorList>
    </citation>
    <scope>NUCLEOTIDE SEQUENCE [LARGE SCALE GENOMIC DNA]</scope>
    <source>
        <strain evidence="5 6">JCM 14718</strain>
    </source>
</reference>
<dbReference type="Proteomes" id="UP001500618">
    <property type="component" value="Unassembled WGS sequence"/>
</dbReference>
<accession>A0ABN2HMV7</accession>
<dbReference type="PANTHER" id="PTHR43537">
    <property type="entry name" value="TRANSCRIPTIONAL REGULATOR, GNTR FAMILY"/>
    <property type="match status" value="1"/>
</dbReference>
<dbReference type="Gene3D" id="1.20.120.530">
    <property type="entry name" value="GntR ligand-binding domain-like"/>
    <property type="match status" value="1"/>
</dbReference>
<evidence type="ECO:0000313" key="5">
    <source>
        <dbReference type="EMBL" id="GAA1690464.1"/>
    </source>
</evidence>
<organism evidence="5 6">
    <name type="scientific">Fodinicola feengrottensis</name>
    <dbReference type="NCBI Taxonomy" id="435914"/>
    <lineage>
        <taxon>Bacteria</taxon>
        <taxon>Bacillati</taxon>
        <taxon>Actinomycetota</taxon>
        <taxon>Actinomycetes</taxon>
        <taxon>Mycobacteriales</taxon>
        <taxon>Fodinicola</taxon>
    </lineage>
</organism>
<evidence type="ECO:0000259" key="4">
    <source>
        <dbReference type="PROSITE" id="PS50949"/>
    </source>
</evidence>
<keyword evidence="1" id="KW-0805">Transcription regulation</keyword>
<gene>
    <name evidence="5" type="ORF">GCM10009765_44960</name>
</gene>
<dbReference type="Gene3D" id="1.10.10.10">
    <property type="entry name" value="Winged helix-like DNA-binding domain superfamily/Winged helix DNA-binding domain"/>
    <property type="match status" value="1"/>
</dbReference>
<dbReference type="InterPro" id="IPR011711">
    <property type="entry name" value="GntR_C"/>
</dbReference>
<dbReference type="PRINTS" id="PR00035">
    <property type="entry name" value="HTHGNTR"/>
</dbReference>
<dbReference type="CDD" id="cd07377">
    <property type="entry name" value="WHTH_GntR"/>
    <property type="match status" value="1"/>
</dbReference>
<dbReference type="PANTHER" id="PTHR43537:SF24">
    <property type="entry name" value="GLUCONATE OPERON TRANSCRIPTIONAL REPRESSOR"/>
    <property type="match status" value="1"/>
</dbReference>